<dbReference type="GO" id="GO:0003677">
    <property type="term" value="F:DNA binding"/>
    <property type="evidence" value="ECO:0007669"/>
    <property type="project" value="UniProtKB-KW"/>
</dbReference>
<dbReference type="Pfam" id="PF01022">
    <property type="entry name" value="HTH_5"/>
    <property type="match status" value="1"/>
</dbReference>
<dbReference type="SMART" id="SM00418">
    <property type="entry name" value="HTH_ARSR"/>
    <property type="match status" value="1"/>
</dbReference>
<dbReference type="Gene3D" id="1.10.10.10">
    <property type="entry name" value="Winged helix-like DNA-binding domain superfamily/Winged helix DNA-binding domain"/>
    <property type="match status" value="1"/>
</dbReference>
<dbReference type="InterPro" id="IPR051011">
    <property type="entry name" value="Metal_resp_trans_reg"/>
</dbReference>
<keyword evidence="2" id="KW-0238">DNA-binding</keyword>
<evidence type="ECO:0000256" key="2">
    <source>
        <dbReference type="ARBA" id="ARBA00023125"/>
    </source>
</evidence>
<dbReference type="PANTHER" id="PTHR43132">
    <property type="entry name" value="ARSENICAL RESISTANCE OPERON REPRESSOR ARSR-RELATED"/>
    <property type="match status" value="1"/>
</dbReference>
<dbReference type="EMBL" id="MCGI01000007">
    <property type="protein sequence ID" value="ODM04830.1"/>
    <property type="molecule type" value="Genomic_DNA"/>
</dbReference>
<dbReference type="InterPro" id="IPR001845">
    <property type="entry name" value="HTH_ArsR_DNA-bd_dom"/>
</dbReference>
<feature type="domain" description="HTH arsR-type" evidence="4">
    <location>
        <begin position="10"/>
        <end position="103"/>
    </location>
</feature>
<keyword evidence="1" id="KW-0805">Transcription regulation</keyword>
<comment type="caution">
    <text evidence="5">The sequence shown here is derived from an EMBL/GenBank/DDBJ whole genome shotgun (WGS) entry which is preliminary data.</text>
</comment>
<keyword evidence="3" id="KW-0804">Transcription</keyword>
<dbReference type="Proteomes" id="UP000095003">
    <property type="component" value="Unassembled WGS sequence"/>
</dbReference>
<protein>
    <recommendedName>
        <fullName evidence="4">HTH arsR-type domain-containing protein</fullName>
    </recommendedName>
</protein>
<dbReference type="CDD" id="cd00090">
    <property type="entry name" value="HTH_ARSR"/>
    <property type="match status" value="1"/>
</dbReference>
<dbReference type="InterPro" id="IPR036390">
    <property type="entry name" value="WH_DNA-bd_sf"/>
</dbReference>
<dbReference type="GO" id="GO:0003700">
    <property type="term" value="F:DNA-binding transcription factor activity"/>
    <property type="evidence" value="ECO:0007669"/>
    <property type="project" value="InterPro"/>
</dbReference>
<evidence type="ECO:0000256" key="3">
    <source>
        <dbReference type="ARBA" id="ARBA00023163"/>
    </source>
</evidence>
<dbReference type="InterPro" id="IPR011991">
    <property type="entry name" value="ArsR-like_HTH"/>
</dbReference>
<dbReference type="PANTHER" id="PTHR43132:SF6">
    <property type="entry name" value="HTH-TYPE TRANSCRIPTIONAL REPRESSOR CZRA"/>
    <property type="match status" value="1"/>
</dbReference>
<evidence type="ECO:0000313" key="6">
    <source>
        <dbReference type="Proteomes" id="UP000095003"/>
    </source>
</evidence>
<reference evidence="5 6" key="1">
    <citation type="submission" date="2016-07" db="EMBL/GenBank/DDBJ databases">
        <title>Characterization of isolates of Eisenbergiella tayi derived from blood cultures, using whole genome sequencing.</title>
        <authorList>
            <person name="Burdz T."/>
            <person name="Wiebe D."/>
            <person name="Huynh C."/>
            <person name="Bernard K."/>
        </authorList>
    </citation>
    <scope>NUCLEOTIDE SEQUENCE [LARGE SCALE GENOMIC DNA]</scope>
    <source>
        <strain evidence="5 6">NML 120489</strain>
    </source>
</reference>
<evidence type="ECO:0000313" key="5">
    <source>
        <dbReference type="EMBL" id="ODM04830.1"/>
    </source>
</evidence>
<name>A0A1E3A7U3_9FIRM</name>
<dbReference type="InterPro" id="IPR036388">
    <property type="entry name" value="WH-like_DNA-bd_sf"/>
</dbReference>
<organism evidence="5 6">
    <name type="scientific">Eisenbergiella tayi</name>
    <dbReference type="NCBI Taxonomy" id="1432052"/>
    <lineage>
        <taxon>Bacteria</taxon>
        <taxon>Bacillati</taxon>
        <taxon>Bacillota</taxon>
        <taxon>Clostridia</taxon>
        <taxon>Lachnospirales</taxon>
        <taxon>Lachnospiraceae</taxon>
        <taxon>Eisenbergiella</taxon>
    </lineage>
</organism>
<dbReference type="RefSeq" id="WP_069159295.1">
    <property type="nucleotide sequence ID" value="NZ_JBKXXQ010000016.1"/>
</dbReference>
<accession>A0A1E3A7U3</accession>
<evidence type="ECO:0000259" key="4">
    <source>
        <dbReference type="PROSITE" id="PS50987"/>
    </source>
</evidence>
<proteinExistence type="predicted"/>
<dbReference type="AlphaFoldDB" id="A0A1E3A7U3"/>
<sequence>MNTKEISNIPSDTELENLADLYRAMGDNTRMHLLWSLMSGEACVGALASDMDITESAVSHQLRSLRAARLVKSRKAGKHVYYSLSDDHVSWILKKTCEHIRER</sequence>
<dbReference type="PATRIC" id="fig|1432052.3.peg.6511"/>
<dbReference type="PROSITE" id="PS50987">
    <property type="entry name" value="HTH_ARSR_2"/>
    <property type="match status" value="1"/>
</dbReference>
<dbReference type="SUPFAM" id="SSF46785">
    <property type="entry name" value="Winged helix' DNA-binding domain"/>
    <property type="match status" value="1"/>
</dbReference>
<dbReference type="PRINTS" id="PR00778">
    <property type="entry name" value="HTHARSR"/>
</dbReference>
<evidence type="ECO:0000256" key="1">
    <source>
        <dbReference type="ARBA" id="ARBA00023015"/>
    </source>
</evidence>
<dbReference type="NCBIfam" id="NF033788">
    <property type="entry name" value="HTH_metalloreg"/>
    <property type="match status" value="1"/>
</dbReference>
<gene>
    <name evidence="5" type="ORF">BEH84_05893</name>
</gene>